<dbReference type="InterPro" id="IPR037523">
    <property type="entry name" value="VOC_core"/>
</dbReference>
<dbReference type="SUPFAM" id="SSF54593">
    <property type="entry name" value="Glyoxalase/Bleomycin resistance protein/Dihydroxybiphenyl dioxygenase"/>
    <property type="match status" value="1"/>
</dbReference>
<evidence type="ECO:0000313" key="2">
    <source>
        <dbReference type="EMBL" id="SKC00815.1"/>
    </source>
</evidence>
<dbReference type="Pfam" id="PF13669">
    <property type="entry name" value="Glyoxalase_4"/>
    <property type="match status" value="1"/>
</dbReference>
<dbReference type="GO" id="GO:0051213">
    <property type="term" value="F:dioxygenase activity"/>
    <property type="evidence" value="ECO:0007669"/>
    <property type="project" value="UniProtKB-KW"/>
</dbReference>
<dbReference type="OrthoDB" id="9792173at2"/>
<keyword evidence="3" id="KW-1185">Reference proteome</keyword>
<keyword evidence="2" id="KW-0223">Dioxygenase</keyword>
<accession>A0A1T5FX85</accession>
<gene>
    <name evidence="2" type="ORF">SAMN06295920_11124</name>
</gene>
<dbReference type="PROSITE" id="PS51819">
    <property type="entry name" value="VOC"/>
    <property type="match status" value="1"/>
</dbReference>
<dbReference type="AlphaFoldDB" id="A0A1T5FX85"/>
<reference evidence="3" key="1">
    <citation type="submission" date="2017-02" db="EMBL/GenBank/DDBJ databases">
        <authorList>
            <person name="Varghese N."/>
            <person name="Submissions S."/>
        </authorList>
    </citation>
    <scope>NUCLEOTIDE SEQUENCE [LARGE SCALE GENOMIC DNA]</scope>
    <source>
        <strain evidence="3">UM2</strain>
    </source>
</reference>
<evidence type="ECO:0000259" key="1">
    <source>
        <dbReference type="PROSITE" id="PS51819"/>
    </source>
</evidence>
<name>A0A1T5FX85_9SPHN</name>
<keyword evidence="2" id="KW-0560">Oxidoreductase</keyword>
<proteinExistence type="predicted"/>
<dbReference type="InterPro" id="IPR029068">
    <property type="entry name" value="Glyas_Bleomycin-R_OHBP_Dase"/>
</dbReference>
<dbReference type="STRING" id="439228.SAMN06295920_11124"/>
<protein>
    <submittedName>
        <fullName evidence="2">Glyoxalase/Bleomycin resistance protein/Dioxygenase superfamily protein</fullName>
    </submittedName>
</protein>
<dbReference type="Proteomes" id="UP000189818">
    <property type="component" value="Unassembled WGS sequence"/>
</dbReference>
<dbReference type="EMBL" id="FUYM01000011">
    <property type="protein sequence ID" value="SKC00815.1"/>
    <property type="molecule type" value="Genomic_DNA"/>
</dbReference>
<evidence type="ECO:0000313" key="3">
    <source>
        <dbReference type="Proteomes" id="UP000189818"/>
    </source>
</evidence>
<sequence>MSFQPRIIQYAWVVPDLAEAARRWHAATGIGPFLVNRDLKLDEPRYRGAPSATRFSTAVAQHGEVQIELVEQHDDGPSAYRDTVPAGATGFHHVAFIAEDFAADLAHYTGQGFAVAADGLFGPMRYAYVDTSAALGHMIEIVEDKPAIRAFFAAVRKAAERWDRDPATLLRELG</sequence>
<organism evidence="2 3">
    <name type="scientific">Rhizorhabdus histidinilytica</name>
    <dbReference type="NCBI Taxonomy" id="439228"/>
    <lineage>
        <taxon>Bacteria</taxon>
        <taxon>Pseudomonadati</taxon>
        <taxon>Pseudomonadota</taxon>
        <taxon>Alphaproteobacteria</taxon>
        <taxon>Sphingomonadales</taxon>
        <taxon>Sphingomonadaceae</taxon>
        <taxon>Rhizorhabdus</taxon>
    </lineage>
</organism>
<dbReference type="RefSeq" id="WP_079650040.1">
    <property type="nucleotide sequence ID" value="NZ_FUYM01000011.1"/>
</dbReference>
<feature type="domain" description="VOC" evidence="1">
    <location>
        <begin position="6"/>
        <end position="144"/>
    </location>
</feature>
<dbReference type="Gene3D" id="3.10.180.10">
    <property type="entry name" value="2,3-Dihydroxybiphenyl 1,2-Dioxygenase, domain 1"/>
    <property type="match status" value="1"/>
</dbReference>